<keyword evidence="3 4" id="KW-0479">Metal-binding</keyword>
<evidence type="ECO:0000256" key="5">
    <source>
        <dbReference type="SAM" id="MobiDB-lite"/>
    </source>
</evidence>
<dbReference type="GeneID" id="78226868"/>
<keyword evidence="7" id="KW-1185">Reference proteome</keyword>
<comment type="similarity">
    <text evidence="2 4">Belongs to the cytochrome P450 family.</text>
</comment>
<name>A0AAN4U2D6_9PROT</name>
<dbReference type="SUPFAM" id="SSF48264">
    <property type="entry name" value="Cytochrome P450"/>
    <property type="match status" value="1"/>
</dbReference>
<keyword evidence="3 4" id="KW-0349">Heme</keyword>
<dbReference type="RefSeq" id="WP_062164890.1">
    <property type="nucleotide sequence ID" value="NZ_AP014690.1"/>
</dbReference>
<dbReference type="InterPro" id="IPR050121">
    <property type="entry name" value="Cytochrome_P450_monoxygenase"/>
</dbReference>
<dbReference type="InterPro" id="IPR036396">
    <property type="entry name" value="Cyt_P450_sf"/>
</dbReference>
<evidence type="ECO:0000256" key="1">
    <source>
        <dbReference type="ARBA" id="ARBA00001971"/>
    </source>
</evidence>
<sequence length="494" mass="54026">MSSLLNPVRSLPSQIKALHATMKNPVEALPEAVYHERIVERRLMRQHIVYVCAPDLIRDALVTRSHALDKGEGLRRAIGPGLGQGLLTAEGSHWRWQRQALAPVFRANATAAFLPAMTRATLGCVLDLARQGGVVAIEQIMMRLTGRIIIETMLSDPEAVDADAMADGLAVFLHQTRWSLLGDLLGTPEWMPHPGKARGLAAARALRREAMAQISRRRAAMAHGTPSGFSTQESTPQSDGASPLPDDLLARLLAARDPETGRMMSDEEIIDNLLTFLTAGHETTALALAWTFDRLGRHPEIARSVQAEIDAVLGAGNVKGTGGDALAMEQVQKLTLTRAVLRESMRLTPPAPMIVREVSEPFELEGVQLHRGTRLIVPICALHRHRSLWSAPEIFDPSRFMSQPDGKEKQIDRFAYLPFGAGQRICIGASFAETEALVVMALMLRHVTLTPMLRETPPGRMEITMRPARPLLMAVTARNQGASVAQGLKPPDQP</sequence>
<keyword evidence="4" id="KW-0560">Oxidoreductase</keyword>
<reference evidence="6 7" key="1">
    <citation type="submission" date="2019-07" db="EMBL/GenBank/DDBJ databases">
        <title>Whole genome shotgun sequence of Asaia bogorensis NBRC 16594.</title>
        <authorList>
            <person name="Hosoyama A."/>
            <person name="Uohara A."/>
            <person name="Ohji S."/>
            <person name="Ichikawa N."/>
        </authorList>
    </citation>
    <scope>NUCLEOTIDE SEQUENCE [LARGE SCALE GENOMIC DNA]</scope>
    <source>
        <strain evidence="6 7">NBRC 16594</strain>
    </source>
</reference>
<evidence type="ECO:0000256" key="4">
    <source>
        <dbReference type="RuleBase" id="RU000461"/>
    </source>
</evidence>
<evidence type="ECO:0000313" key="7">
    <source>
        <dbReference type="Proteomes" id="UP000321287"/>
    </source>
</evidence>
<feature type="binding site" description="axial binding residue" evidence="3">
    <location>
        <position position="426"/>
    </location>
    <ligand>
        <name>heme</name>
        <dbReference type="ChEBI" id="CHEBI:30413"/>
    </ligand>
    <ligandPart>
        <name>Fe</name>
        <dbReference type="ChEBI" id="CHEBI:18248"/>
    </ligandPart>
</feature>
<dbReference type="GO" id="GO:0004497">
    <property type="term" value="F:monooxygenase activity"/>
    <property type="evidence" value="ECO:0007669"/>
    <property type="project" value="UniProtKB-KW"/>
</dbReference>
<evidence type="ECO:0000313" key="6">
    <source>
        <dbReference type="EMBL" id="GEL52480.1"/>
    </source>
</evidence>
<comment type="cofactor">
    <cofactor evidence="1 3">
        <name>heme</name>
        <dbReference type="ChEBI" id="CHEBI:30413"/>
    </cofactor>
</comment>
<dbReference type="GO" id="GO:0020037">
    <property type="term" value="F:heme binding"/>
    <property type="evidence" value="ECO:0007669"/>
    <property type="project" value="InterPro"/>
</dbReference>
<dbReference type="InterPro" id="IPR001128">
    <property type="entry name" value="Cyt_P450"/>
</dbReference>
<dbReference type="PRINTS" id="PR00385">
    <property type="entry name" value="P450"/>
</dbReference>
<dbReference type="KEGG" id="abg:Asbog_01839"/>
<feature type="region of interest" description="Disordered" evidence="5">
    <location>
        <begin position="221"/>
        <end position="245"/>
    </location>
</feature>
<dbReference type="PRINTS" id="PR00463">
    <property type="entry name" value="EP450I"/>
</dbReference>
<evidence type="ECO:0000256" key="2">
    <source>
        <dbReference type="ARBA" id="ARBA00010617"/>
    </source>
</evidence>
<organism evidence="6 7">
    <name type="scientific">Asaia bogorensis NBRC 16594</name>
    <dbReference type="NCBI Taxonomy" id="1231624"/>
    <lineage>
        <taxon>Bacteria</taxon>
        <taxon>Pseudomonadati</taxon>
        <taxon>Pseudomonadota</taxon>
        <taxon>Alphaproteobacteria</taxon>
        <taxon>Acetobacterales</taxon>
        <taxon>Acetobacteraceae</taxon>
        <taxon>Asaia</taxon>
    </lineage>
</organism>
<dbReference type="GO" id="GO:0016705">
    <property type="term" value="F:oxidoreductase activity, acting on paired donors, with incorporation or reduction of molecular oxygen"/>
    <property type="evidence" value="ECO:0007669"/>
    <property type="project" value="InterPro"/>
</dbReference>
<evidence type="ECO:0000256" key="3">
    <source>
        <dbReference type="PIRSR" id="PIRSR602401-1"/>
    </source>
</evidence>
<keyword evidence="3 4" id="KW-0408">Iron</keyword>
<dbReference type="EMBL" id="BJVS01000001">
    <property type="protein sequence ID" value="GEL52480.1"/>
    <property type="molecule type" value="Genomic_DNA"/>
</dbReference>
<dbReference type="Gene3D" id="1.10.630.10">
    <property type="entry name" value="Cytochrome P450"/>
    <property type="match status" value="1"/>
</dbReference>
<gene>
    <name evidence="6" type="primary">cyc</name>
    <name evidence="6" type="ORF">ABO01nite_04870</name>
</gene>
<proteinExistence type="inferred from homology"/>
<dbReference type="Proteomes" id="UP000321287">
    <property type="component" value="Unassembled WGS sequence"/>
</dbReference>
<dbReference type="PANTHER" id="PTHR24305">
    <property type="entry name" value="CYTOCHROME P450"/>
    <property type="match status" value="1"/>
</dbReference>
<feature type="compositionally biased region" description="Polar residues" evidence="5">
    <location>
        <begin position="227"/>
        <end position="240"/>
    </location>
</feature>
<dbReference type="PANTHER" id="PTHR24305:SF166">
    <property type="entry name" value="CYTOCHROME P450 12A4, MITOCHONDRIAL-RELATED"/>
    <property type="match status" value="1"/>
</dbReference>
<dbReference type="InterPro" id="IPR017972">
    <property type="entry name" value="Cyt_P450_CS"/>
</dbReference>
<accession>A0AAN4U2D6</accession>
<dbReference type="PROSITE" id="PS00086">
    <property type="entry name" value="CYTOCHROME_P450"/>
    <property type="match status" value="1"/>
</dbReference>
<dbReference type="InterPro" id="IPR002401">
    <property type="entry name" value="Cyt_P450_E_grp-I"/>
</dbReference>
<comment type="caution">
    <text evidence="6">The sequence shown here is derived from an EMBL/GenBank/DDBJ whole genome shotgun (WGS) entry which is preliminary data.</text>
</comment>
<dbReference type="GO" id="GO:0005506">
    <property type="term" value="F:iron ion binding"/>
    <property type="evidence" value="ECO:0007669"/>
    <property type="project" value="InterPro"/>
</dbReference>
<dbReference type="Pfam" id="PF00067">
    <property type="entry name" value="p450"/>
    <property type="match status" value="1"/>
</dbReference>
<protein>
    <submittedName>
        <fullName evidence="6">Cytochrome P450</fullName>
    </submittedName>
</protein>
<dbReference type="AlphaFoldDB" id="A0AAN4U2D6"/>
<keyword evidence="4" id="KW-0503">Monooxygenase</keyword>